<dbReference type="Pfam" id="PF07992">
    <property type="entry name" value="Pyr_redox_2"/>
    <property type="match status" value="1"/>
</dbReference>
<sequence>MTGQPQHVVVVGAGLGGIRTAEQLRTAGFRGKISLVGAEQHLPYDRPPLSKQVLTGEWDPERIVLCDKARLDELGISARFGEPAVALHDGAVELADGTRLQGDAIVAATGVAARRLPDQPDTARTLRTLDDTLALQNALATARSLLIVGAGFVGAEVAGAARARGVDVTVLEAMPVPFTRALGPEIGAVCARLLTEGGVDLRTGALLERFTGGSAVELADGTRLDADVMLVGIGGVPELGWLASTGIDTSDGVPCDARGRVEGVAGMWAVGDIAAWTDPVRGGRHRSEHWTNATDQAAAVARDIVGADAPPLSTPYFWSDQFGLKIQLVGRPDLADTVLPLHGAGLDSGPVKGTVAAYFAGARLVGVVGFGAARLIARYRGLVGREADRAEVLALATSE</sequence>
<evidence type="ECO:0000313" key="8">
    <source>
        <dbReference type="Proteomes" id="UP000327143"/>
    </source>
</evidence>
<name>A0ABX6AAI9_STRVD</name>
<dbReference type="InterPro" id="IPR023753">
    <property type="entry name" value="FAD/NAD-binding_dom"/>
</dbReference>
<dbReference type="SUPFAM" id="SSF55424">
    <property type="entry name" value="FAD/NAD-linked reductases, dimerisation (C-terminal) domain"/>
    <property type="match status" value="1"/>
</dbReference>
<feature type="domain" description="Reductase C-terminal" evidence="6">
    <location>
        <begin position="316"/>
        <end position="388"/>
    </location>
</feature>
<dbReference type="InterPro" id="IPR050446">
    <property type="entry name" value="FAD-oxidoreductase/Apoptosis"/>
</dbReference>
<evidence type="ECO:0000259" key="5">
    <source>
        <dbReference type="Pfam" id="PF07992"/>
    </source>
</evidence>
<dbReference type="InterPro" id="IPR016156">
    <property type="entry name" value="FAD/NAD-linked_Rdtase_dimer_sf"/>
</dbReference>
<evidence type="ECO:0000313" key="7">
    <source>
        <dbReference type="EMBL" id="QEU83949.1"/>
    </source>
</evidence>
<accession>A0ABX6AAI9</accession>
<dbReference type="PANTHER" id="PTHR43557">
    <property type="entry name" value="APOPTOSIS-INDUCING FACTOR 1"/>
    <property type="match status" value="1"/>
</dbReference>
<keyword evidence="4" id="KW-0560">Oxidoreductase</keyword>
<evidence type="ECO:0000256" key="3">
    <source>
        <dbReference type="ARBA" id="ARBA00022827"/>
    </source>
</evidence>
<dbReference type="Proteomes" id="UP000327143">
    <property type="component" value="Chromosome"/>
</dbReference>
<keyword evidence="2" id="KW-0285">Flavoprotein</keyword>
<keyword evidence="3" id="KW-0274">FAD</keyword>
<dbReference type="SUPFAM" id="SSF51905">
    <property type="entry name" value="FAD/NAD(P)-binding domain"/>
    <property type="match status" value="2"/>
</dbReference>
<reference evidence="7 8" key="1">
    <citation type="submission" date="2017-09" db="EMBL/GenBank/DDBJ databases">
        <authorList>
            <person name="Lee N."/>
            <person name="Cho B.-K."/>
        </authorList>
    </citation>
    <scope>NUCLEOTIDE SEQUENCE [LARGE SCALE GENOMIC DNA]</scope>
    <source>
        <strain evidence="7 8">ATCC 39115</strain>
    </source>
</reference>
<comment type="cofactor">
    <cofactor evidence="1">
        <name>FAD</name>
        <dbReference type="ChEBI" id="CHEBI:57692"/>
    </cofactor>
</comment>
<proteinExistence type="predicted"/>
<dbReference type="RefSeq" id="WP_004992491.1">
    <property type="nucleotide sequence ID" value="NZ_CP023700.1"/>
</dbReference>
<evidence type="ECO:0000256" key="4">
    <source>
        <dbReference type="ARBA" id="ARBA00023002"/>
    </source>
</evidence>
<dbReference type="Pfam" id="PF14759">
    <property type="entry name" value="Reductase_C"/>
    <property type="match status" value="1"/>
</dbReference>
<gene>
    <name evidence="7" type="ORF">CP969_04090</name>
</gene>
<dbReference type="Gene3D" id="3.30.390.30">
    <property type="match status" value="1"/>
</dbReference>
<dbReference type="PANTHER" id="PTHR43557:SF2">
    <property type="entry name" value="RIESKE DOMAIN-CONTAINING PROTEIN-RELATED"/>
    <property type="match status" value="1"/>
</dbReference>
<protein>
    <submittedName>
        <fullName evidence="7">Ferredoxin reductase</fullName>
    </submittedName>
</protein>
<evidence type="ECO:0000256" key="1">
    <source>
        <dbReference type="ARBA" id="ARBA00001974"/>
    </source>
</evidence>
<evidence type="ECO:0000256" key="2">
    <source>
        <dbReference type="ARBA" id="ARBA00022630"/>
    </source>
</evidence>
<dbReference type="InterPro" id="IPR028202">
    <property type="entry name" value="Reductase_C"/>
</dbReference>
<organism evidence="7 8">
    <name type="scientific">Streptomyces viridosporus T7A</name>
    <dbReference type="NCBI Taxonomy" id="665577"/>
    <lineage>
        <taxon>Bacteria</taxon>
        <taxon>Bacillati</taxon>
        <taxon>Actinomycetota</taxon>
        <taxon>Actinomycetes</taxon>
        <taxon>Kitasatosporales</taxon>
        <taxon>Streptomycetaceae</taxon>
        <taxon>Streptomyces</taxon>
    </lineage>
</organism>
<feature type="domain" description="FAD/NAD(P)-binding" evidence="5">
    <location>
        <begin position="7"/>
        <end position="297"/>
    </location>
</feature>
<dbReference type="EMBL" id="CP023700">
    <property type="protein sequence ID" value="QEU83949.1"/>
    <property type="molecule type" value="Genomic_DNA"/>
</dbReference>
<dbReference type="Gene3D" id="3.50.50.60">
    <property type="entry name" value="FAD/NAD(P)-binding domain"/>
    <property type="match status" value="2"/>
</dbReference>
<keyword evidence="8" id="KW-1185">Reference proteome</keyword>
<dbReference type="PRINTS" id="PR00411">
    <property type="entry name" value="PNDRDTASEI"/>
</dbReference>
<dbReference type="InterPro" id="IPR036188">
    <property type="entry name" value="FAD/NAD-bd_sf"/>
</dbReference>
<evidence type="ECO:0000259" key="6">
    <source>
        <dbReference type="Pfam" id="PF14759"/>
    </source>
</evidence>
<dbReference type="PRINTS" id="PR00368">
    <property type="entry name" value="FADPNR"/>
</dbReference>